<dbReference type="Gene3D" id="3.80.10.10">
    <property type="entry name" value="Ribonuclease Inhibitor"/>
    <property type="match status" value="2"/>
</dbReference>
<dbReference type="SMART" id="SM00382">
    <property type="entry name" value="AAA"/>
    <property type="match status" value="1"/>
</dbReference>
<dbReference type="InterPro" id="IPR058922">
    <property type="entry name" value="WHD_DRP"/>
</dbReference>
<dbReference type="InterPro" id="IPR002182">
    <property type="entry name" value="NB-ARC"/>
</dbReference>
<dbReference type="InterPro" id="IPR032675">
    <property type="entry name" value="LRR_dom_sf"/>
</dbReference>
<dbReference type="Pfam" id="PF00931">
    <property type="entry name" value="NB-ARC"/>
    <property type="match status" value="1"/>
</dbReference>
<dbReference type="InterPro" id="IPR027417">
    <property type="entry name" value="P-loop_NTPase"/>
</dbReference>
<evidence type="ECO:0000256" key="6">
    <source>
        <dbReference type="SAM" id="MobiDB-lite"/>
    </source>
</evidence>
<feature type="region of interest" description="Disordered" evidence="6">
    <location>
        <begin position="1643"/>
        <end position="1674"/>
    </location>
</feature>
<evidence type="ECO:0000313" key="8">
    <source>
        <dbReference type="EnsemblPlants" id="OPUNC06G24560.3"/>
    </source>
</evidence>
<dbReference type="SUPFAM" id="SSF52058">
    <property type="entry name" value="L domain-like"/>
    <property type="match status" value="2"/>
</dbReference>
<accession>A0A0E0LFG5</accession>
<keyword evidence="5" id="KW-0611">Plant defense</keyword>
<dbReference type="STRING" id="4537.A0A0E0LFG5"/>
<evidence type="ECO:0000259" key="7">
    <source>
        <dbReference type="SMART" id="SM00382"/>
    </source>
</evidence>
<evidence type="ECO:0000256" key="4">
    <source>
        <dbReference type="ARBA" id="ARBA00022741"/>
    </source>
</evidence>
<dbReference type="Pfam" id="PF23559">
    <property type="entry name" value="WHD_DRP"/>
    <property type="match status" value="1"/>
</dbReference>
<sequence length="1674" mass="186382">MESMAVSAAGWVVGKALSPLSGGFVEAWAASTELGANVGAIKTELLYAQGMLHNARGRETSNPALKQLLLQLRGLAYDAEDVLDELDYFRIQDELDGTYDAADEHARGCLHGLVLNAHHTARDVKSRLGLSSRSLHAATAAAGDHPEDPPEIAKGCLSAAFSCAGGDQANRQIGSSPQRTNHSDDEEVAAGSGCMHKLASSARGTIHLAGKQLPCLSFAPEHDSGDDSSTMHMSTERSRFLCCACPCKASQREEIVETPKLKNYRVDLSRRMKHIIEQLKPVCVKVYEILNLELLESNRSIGQYIAMSLNAEFSRKPGQAPVLPSSIAMSRPVTTSEFIEPAFYGRINESTKIISDITQGGYCDKDLIVIPIVGPGGIGKTTLIQHIYKEVQDCFDVKIWVCVSLNFNVHRLKEEIAKSIPKVNDEKPGGPDDLIEQRLKSKKFLLVLDDMWNCGNEGEWERLKALLRKAQTKGNIILVTTRFPTVAETVERIDRPIQLEGMETDEFWKLFQAYAFGDEKSIKDNANLKDTGQKIAKKLKGSPLAAKTVGKLLRNHLDLDHWTSILESKEWELQTGENDIMPALKLSYDYLPFPLQQCFVYCALFPEDYKFDRNEMIHLWIGLDILQTHDKNKRPEDIGSSCLNDLVNYGFFKEDAKTNGSPCYVMHDLLHDLALKVSSYECLAISSSNVRTAQILPSIRHLSILIDDGDVNDRVTFENVKKDFSTLHKRLDVEKLHSLMLFGRYHGSFIIPFGKLLSKAKLLRVILLSSAAYAVQNMLHNLSKLVHLRYLSIRGGYFPELSLPNIISRFYHLRILDVKNCDGEFRLPRDMDNLVRLQHFLVGDDSLHSAIANVGKLKCLQELRRFEVNGHVGAFSLRQIGQLEELKGSLGIYNLEKAQAGDEANLLNKRHLQELVLAWSDDSSQAELVLENLKPHSNLRELHIKGHGGTTCPSWLSVNLSIKDLQSLSLDGVQWKEFPPLGELWLVNASGEESLSCTRSQSFQKLKRLELVGIPRLAKWVGNDASHVFSLLEVFIVRDCPELIELPFSHSTCPQSEQETQFPTLRELEVENCPKLSSFPHIPWTSSPCRVLIDKVGSDFQRLDYSKNDQSEFRLKIMGKDGLLDRSFWNVLAFNNLTGLKELDLMKCPPLPLKHLLVLSCLRILTIGDSSNVLSNVEAENTVGYQFPIEDLRIYDSGCSGKELTLLLSLFPKLSRFSLKRCWKIRGLGVAEQKMTAVSPTCINKLEDACLGQEQEQLRGEDEKSAADAGLLLLPHQLQDLSIGGISELILQFDSLGDGTAGGLRGVGGGLQGLHSLRVWGCPNFLSSYYSSSSSSCFPFPSSLQNLHLYSVGGMETLAPLSNLSSLTTLFVWNCGDLRGEGMSSLLAHGQLTGLCLLQTPKFFVGCGSNPLRLQRLATDDITKVLAAPVCNLLASSLTELTIGWNDEVEHFTKEQSAALLLLSSIQDLQFLFFRKLQSLPAGLHRLTSLKILRIKYCPAIRSLPKGGLPSSLEVLDVSDSENEELKRQCRKLRGTIPIIKDRDVVDRRPAYNNTTKARLLKRCAHGGHNIKDAAITHLRKMWFHLEKNRKERERGALNSAPKRVTMPEGVATAGPVNHRARLALGIATTFQHPPDRQFCNAWPPNRTGPPPSTDFRTCRNTLPPARYNPPLHP</sequence>
<dbReference type="InterPro" id="IPR042197">
    <property type="entry name" value="Apaf_helical"/>
</dbReference>
<dbReference type="Pfam" id="PF25019">
    <property type="entry name" value="LRR_R13L1-DRL21"/>
    <property type="match status" value="1"/>
</dbReference>
<dbReference type="PANTHER" id="PTHR23155">
    <property type="entry name" value="DISEASE RESISTANCE PROTEIN RP"/>
    <property type="match status" value="1"/>
</dbReference>
<dbReference type="GO" id="GO:0043531">
    <property type="term" value="F:ADP binding"/>
    <property type="evidence" value="ECO:0007669"/>
    <property type="project" value="InterPro"/>
</dbReference>
<feature type="domain" description="AAA+ ATPase" evidence="7">
    <location>
        <begin position="366"/>
        <end position="503"/>
    </location>
</feature>
<dbReference type="InterPro" id="IPR056789">
    <property type="entry name" value="LRR_R13L1-DRL21"/>
</dbReference>
<organism evidence="8">
    <name type="scientific">Oryza punctata</name>
    <name type="common">Red rice</name>
    <dbReference type="NCBI Taxonomy" id="4537"/>
    <lineage>
        <taxon>Eukaryota</taxon>
        <taxon>Viridiplantae</taxon>
        <taxon>Streptophyta</taxon>
        <taxon>Embryophyta</taxon>
        <taxon>Tracheophyta</taxon>
        <taxon>Spermatophyta</taxon>
        <taxon>Magnoliopsida</taxon>
        <taxon>Liliopsida</taxon>
        <taxon>Poales</taxon>
        <taxon>Poaceae</taxon>
        <taxon>BOP clade</taxon>
        <taxon>Oryzoideae</taxon>
        <taxon>Oryzeae</taxon>
        <taxon>Oryzinae</taxon>
        <taxon>Oryza</taxon>
    </lineage>
</organism>
<name>A0A0E0LFG5_ORYPU</name>
<dbReference type="OMA" id="LLYAEGM"/>
<evidence type="ECO:0000256" key="5">
    <source>
        <dbReference type="ARBA" id="ARBA00022821"/>
    </source>
</evidence>
<protein>
    <recommendedName>
        <fullName evidence="7">AAA+ ATPase domain-containing protein</fullName>
    </recommendedName>
</protein>
<dbReference type="InterPro" id="IPR036388">
    <property type="entry name" value="WH-like_DNA-bd_sf"/>
</dbReference>
<keyword evidence="3" id="KW-0677">Repeat</keyword>
<dbReference type="Gene3D" id="3.40.50.300">
    <property type="entry name" value="P-loop containing nucleotide triphosphate hydrolases"/>
    <property type="match status" value="1"/>
</dbReference>
<dbReference type="GO" id="GO:0098542">
    <property type="term" value="P:defense response to other organism"/>
    <property type="evidence" value="ECO:0007669"/>
    <property type="project" value="TreeGrafter"/>
</dbReference>
<dbReference type="eggNOG" id="KOG4658">
    <property type="taxonomic scope" value="Eukaryota"/>
</dbReference>
<evidence type="ECO:0000313" key="9">
    <source>
        <dbReference type="Proteomes" id="UP000026962"/>
    </source>
</evidence>
<dbReference type="Gene3D" id="1.10.10.10">
    <property type="entry name" value="Winged helix-like DNA-binding domain superfamily/Winged helix DNA-binding domain"/>
    <property type="match status" value="1"/>
</dbReference>
<evidence type="ECO:0000256" key="3">
    <source>
        <dbReference type="ARBA" id="ARBA00022737"/>
    </source>
</evidence>
<dbReference type="InterPro" id="IPR044974">
    <property type="entry name" value="Disease_R_plants"/>
</dbReference>
<reference evidence="8" key="1">
    <citation type="submission" date="2015-04" db="UniProtKB">
        <authorList>
            <consortium name="EnsemblPlants"/>
        </authorList>
    </citation>
    <scope>IDENTIFICATION</scope>
</reference>
<dbReference type="PANTHER" id="PTHR23155:SF988">
    <property type="entry name" value="OS06G0707733 PROTEIN"/>
    <property type="match status" value="1"/>
</dbReference>
<dbReference type="InterPro" id="IPR003593">
    <property type="entry name" value="AAA+_ATPase"/>
</dbReference>
<dbReference type="Gene3D" id="1.20.5.4130">
    <property type="match status" value="1"/>
</dbReference>
<dbReference type="InterPro" id="IPR041118">
    <property type="entry name" value="Rx_N"/>
</dbReference>
<keyword evidence="2" id="KW-0433">Leucine-rich repeat</keyword>
<dbReference type="EnsemblPlants" id="OPUNC06G24560.3">
    <property type="protein sequence ID" value="OPUNC06G24560.3"/>
    <property type="gene ID" value="OPUNC06G24560"/>
</dbReference>
<keyword evidence="9" id="KW-1185">Reference proteome</keyword>
<proteinExistence type="inferred from homology"/>
<dbReference type="Proteomes" id="UP000026962">
    <property type="component" value="Chromosome 6"/>
</dbReference>
<evidence type="ECO:0000256" key="1">
    <source>
        <dbReference type="ARBA" id="ARBA00008894"/>
    </source>
</evidence>
<dbReference type="SUPFAM" id="SSF52540">
    <property type="entry name" value="P-loop containing nucleoside triphosphate hydrolases"/>
    <property type="match status" value="1"/>
</dbReference>
<evidence type="ECO:0000256" key="2">
    <source>
        <dbReference type="ARBA" id="ARBA00022614"/>
    </source>
</evidence>
<reference evidence="8" key="2">
    <citation type="submission" date="2018-05" db="EMBL/GenBank/DDBJ databases">
        <title>OpunRS2 (Oryza punctata Reference Sequence Version 2).</title>
        <authorList>
            <person name="Zhang J."/>
            <person name="Kudrna D."/>
            <person name="Lee S."/>
            <person name="Talag J."/>
            <person name="Welchert J."/>
            <person name="Wing R.A."/>
        </authorList>
    </citation>
    <scope>NUCLEOTIDE SEQUENCE [LARGE SCALE GENOMIC DNA]</scope>
</reference>
<dbReference type="Pfam" id="PF18052">
    <property type="entry name" value="Rx_N"/>
    <property type="match status" value="1"/>
</dbReference>
<dbReference type="Gene3D" id="1.10.8.430">
    <property type="entry name" value="Helical domain of apoptotic protease-activating factors"/>
    <property type="match status" value="1"/>
</dbReference>
<keyword evidence="4" id="KW-0547">Nucleotide-binding</keyword>
<dbReference type="PRINTS" id="PR00364">
    <property type="entry name" value="DISEASERSIST"/>
</dbReference>
<comment type="similarity">
    <text evidence="1">Belongs to the disease resistance NB-LRR family.</text>
</comment>
<dbReference type="Gramene" id="OPUNC06G24560.3">
    <property type="protein sequence ID" value="OPUNC06G24560.3"/>
    <property type="gene ID" value="OPUNC06G24560"/>
</dbReference>